<dbReference type="SUPFAM" id="SSF51735">
    <property type="entry name" value="NAD(P)-binding Rossmann-fold domains"/>
    <property type="match status" value="1"/>
</dbReference>
<dbReference type="InterPro" id="IPR051265">
    <property type="entry name" value="HIBADH-related_NP60_sf"/>
</dbReference>
<evidence type="ECO:0000313" key="3">
    <source>
        <dbReference type="EMBL" id="GFY53904.1"/>
    </source>
</evidence>
<protein>
    <submittedName>
        <fullName evidence="3">Putative oxidoreductase GLYR1 homolog</fullName>
    </submittedName>
</protein>
<dbReference type="Pfam" id="PF03446">
    <property type="entry name" value="NAD_binding_2"/>
    <property type="match status" value="1"/>
</dbReference>
<gene>
    <name evidence="3" type="primary">Ndf</name>
    <name evidence="3" type="ORF">TNIN_395841</name>
</gene>
<comment type="similarity">
    <text evidence="1">Belongs to the HIBADH-related family. NP60 subfamily.</text>
</comment>
<name>A0A8X6XIN5_9ARAC</name>
<dbReference type="Gene3D" id="3.40.50.720">
    <property type="entry name" value="NAD(P)-binding Rossmann-like Domain"/>
    <property type="match status" value="1"/>
</dbReference>
<dbReference type="InterPro" id="IPR013328">
    <property type="entry name" value="6PGD_dom2"/>
</dbReference>
<dbReference type="PANTHER" id="PTHR43580:SF2">
    <property type="entry name" value="CYTOKINE-LIKE NUCLEAR FACTOR N-PAC"/>
    <property type="match status" value="1"/>
</dbReference>
<dbReference type="InterPro" id="IPR008927">
    <property type="entry name" value="6-PGluconate_DH-like_C_sf"/>
</dbReference>
<evidence type="ECO:0000259" key="2">
    <source>
        <dbReference type="Pfam" id="PF03446"/>
    </source>
</evidence>
<dbReference type="InterPro" id="IPR006115">
    <property type="entry name" value="6PGDH_NADP-bd"/>
</dbReference>
<keyword evidence="4" id="KW-1185">Reference proteome</keyword>
<dbReference type="SUPFAM" id="SSF48179">
    <property type="entry name" value="6-phosphogluconate dehydrogenase C-terminal domain-like"/>
    <property type="match status" value="1"/>
</dbReference>
<sequence>MQQKLFSGLKAHTGYSTSPARNEDFKEGDLVWARMKKYPSRPARHLSEKREIMEAVTDNANNNGTTFFSPTSKKIGFIGMGEMGLSIVKILLTFRCKVIIWNKTKEKCIECVDAGATIAANPAEVVKSSDIIFGCVADTSAVNAIVFGTDGVLKGFEDFSVEANASKGYVELSSVYSQTNEIVAAAIIRKGGKFLEALMFGTMQFAEERSLFIISSGDRDLFFDCLPCFNTFAVLSDYIGPSVGDGSKYMAALFEVLANAEKYGLDVNQFFDFLCERGCVSKMFEEKFRAFVKNDFSTISSLKHLKKANESWFSHDECLWHVC</sequence>
<evidence type="ECO:0000313" key="4">
    <source>
        <dbReference type="Proteomes" id="UP000886998"/>
    </source>
</evidence>
<organism evidence="3 4">
    <name type="scientific">Trichonephila inaurata madagascariensis</name>
    <dbReference type="NCBI Taxonomy" id="2747483"/>
    <lineage>
        <taxon>Eukaryota</taxon>
        <taxon>Metazoa</taxon>
        <taxon>Ecdysozoa</taxon>
        <taxon>Arthropoda</taxon>
        <taxon>Chelicerata</taxon>
        <taxon>Arachnida</taxon>
        <taxon>Araneae</taxon>
        <taxon>Araneomorphae</taxon>
        <taxon>Entelegynae</taxon>
        <taxon>Araneoidea</taxon>
        <taxon>Nephilidae</taxon>
        <taxon>Trichonephila</taxon>
        <taxon>Trichonephila inaurata</taxon>
    </lineage>
</organism>
<dbReference type="Gene3D" id="1.10.1040.10">
    <property type="entry name" value="N-(1-d-carboxylethyl)-l-norvaline Dehydrogenase, domain 2"/>
    <property type="match status" value="1"/>
</dbReference>
<feature type="domain" description="6-phosphogluconate dehydrogenase NADP-binding" evidence="2">
    <location>
        <begin position="74"/>
        <end position="234"/>
    </location>
</feature>
<proteinExistence type="inferred from homology"/>
<dbReference type="EMBL" id="BMAV01009547">
    <property type="protein sequence ID" value="GFY53904.1"/>
    <property type="molecule type" value="Genomic_DNA"/>
</dbReference>
<dbReference type="OrthoDB" id="21615at2759"/>
<evidence type="ECO:0000256" key="1">
    <source>
        <dbReference type="ARBA" id="ARBA00007598"/>
    </source>
</evidence>
<dbReference type="AlphaFoldDB" id="A0A8X6XIN5"/>
<dbReference type="InterPro" id="IPR036291">
    <property type="entry name" value="NAD(P)-bd_dom_sf"/>
</dbReference>
<reference evidence="3" key="1">
    <citation type="submission" date="2020-08" db="EMBL/GenBank/DDBJ databases">
        <title>Multicomponent nature underlies the extraordinary mechanical properties of spider dragline silk.</title>
        <authorList>
            <person name="Kono N."/>
            <person name="Nakamura H."/>
            <person name="Mori M."/>
            <person name="Yoshida Y."/>
            <person name="Ohtoshi R."/>
            <person name="Malay A.D."/>
            <person name="Moran D.A.P."/>
            <person name="Tomita M."/>
            <person name="Numata K."/>
            <person name="Arakawa K."/>
        </authorList>
    </citation>
    <scope>NUCLEOTIDE SEQUENCE</scope>
</reference>
<comment type="caution">
    <text evidence="3">The sequence shown here is derived from an EMBL/GenBank/DDBJ whole genome shotgun (WGS) entry which is preliminary data.</text>
</comment>
<dbReference type="PANTHER" id="PTHR43580">
    <property type="entry name" value="OXIDOREDUCTASE GLYR1-RELATED"/>
    <property type="match status" value="1"/>
</dbReference>
<dbReference type="GO" id="GO:0050661">
    <property type="term" value="F:NADP binding"/>
    <property type="evidence" value="ECO:0007669"/>
    <property type="project" value="InterPro"/>
</dbReference>
<dbReference type="Proteomes" id="UP000886998">
    <property type="component" value="Unassembled WGS sequence"/>
</dbReference>
<accession>A0A8X6XIN5</accession>